<feature type="repeat" description="WD" evidence="1">
    <location>
        <begin position="201"/>
        <end position="242"/>
    </location>
</feature>
<dbReference type="PhylomeDB" id="A0A0G4EEV8"/>
<dbReference type="PROSITE" id="PS50294">
    <property type="entry name" value="WD_REPEATS_REGION"/>
    <property type="match status" value="5"/>
</dbReference>
<name>A0A0G4EEV8_VITBC</name>
<feature type="repeat" description="WD" evidence="1">
    <location>
        <begin position="331"/>
        <end position="362"/>
    </location>
</feature>
<dbReference type="PANTHER" id="PTHR22836">
    <property type="entry name" value="WD40 REPEAT PROTEIN"/>
    <property type="match status" value="1"/>
</dbReference>
<dbReference type="GO" id="GO:0005847">
    <property type="term" value="C:mRNA cleavage and polyadenylation specificity factor complex"/>
    <property type="evidence" value="ECO:0007669"/>
    <property type="project" value="TreeGrafter"/>
</dbReference>
<evidence type="ECO:0000313" key="4">
    <source>
        <dbReference type="Proteomes" id="UP000041254"/>
    </source>
</evidence>
<keyword evidence="4" id="KW-1185">Reference proteome</keyword>
<dbReference type="OrthoDB" id="16717at2759"/>
<dbReference type="InterPro" id="IPR015943">
    <property type="entry name" value="WD40/YVTN_repeat-like_dom_sf"/>
</dbReference>
<dbReference type="GO" id="GO:0031124">
    <property type="term" value="P:mRNA 3'-end processing"/>
    <property type="evidence" value="ECO:0007669"/>
    <property type="project" value="InterPro"/>
</dbReference>
<dbReference type="OMA" id="HREACHD"/>
<dbReference type="InterPro" id="IPR001680">
    <property type="entry name" value="WD40_rpt"/>
</dbReference>
<gene>
    <name evidence="3" type="ORF">Vbra_7204</name>
</gene>
<dbReference type="InterPro" id="IPR045245">
    <property type="entry name" value="Pfs2-like"/>
</dbReference>
<feature type="repeat" description="WD" evidence="1">
    <location>
        <begin position="159"/>
        <end position="200"/>
    </location>
</feature>
<feature type="compositionally biased region" description="Low complexity" evidence="2">
    <location>
        <begin position="469"/>
        <end position="482"/>
    </location>
</feature>
<feature type="region of interest" description="Disordered" evidence="2">
    <location>
        <begin position="368"/>
        <end position="428"/>
    </location>
</feature>
<evidence type="ECO:0000256" key="1">
    <source>
        <dbReference type="PROSITE-ProRule" id="PRU00221"/>
    </source>
</evidence>
<dbReference type="Pfam" id="PF00400">
    <property type="entry name" value="WD40"/>
    <property type="match status" value="5"/>
</dbReference>
<dbReference type="InParanoid" id="A0A0G4EEV8"/>
<feature type="repeat" description="WD" evidence="1">
    <location>
        <begin position="285"/>
        <end position="320"/>
    </location>
</feature>
<sequence length="558" mass="59712">MDYEGPRPPRRPAVREAIDFTPTVVQFFGSTIHCRRLSDSPALLAHPSSTRDLLPPFATRESPYDCLCTRFLKCCVSKSRGTVNCLQWFPDGRRLITGTSNGDFTLWDGIDFGFFDLKQLNHSAVGALTWTHSEKTLISGNYTGEVHLYTPQLLSINIIQAHKSMIRDISLAPTDLKFVTAADDSHSILWDLHRGTADRSFTGHGYDVVCCEWHPHKGLIASGSKSAQVQLWDPRSENPINSMHLHKNALTKVKWSPSGDYLLTCGKDQSIKVVDLRTLSVAHTLRGHQADVTAAAWHPYHQSIVATGDYGGHLAYWDVSDPSGSPMATVPNAHDHCVLSLAWHPLGPIVASGGQDCTTRFWGRSLPGDEGEALVPQSDRPPTQYAPPRMANFTRTLPLKAARPNRQPTVPPSRTSTPAPKKASSADATAPALRMGFLRLQRGPASTLPGRHPGSRKLMSPPEPPTPPAEETAAAAAAAPAADGESKDGVSAAAAAGAAACGKRGPDDGPEVNGVDGGRGGGGGKGVKRVRIVEPVSDGMGGGQQGGNEEMVVDSQDQ</sequence>
<dbReference type="InterPro" id="IPR036322">
    <property type="entry name" value="WD40_repeat_dom_sf"/>
</dbReference>
<feature type="repeat" description="WD" evidence="1">
    <location>
        <begin position="243"/>
        <end position="284"/>
    </location>
</feature>
<feature type="compositionally biased region" description="Polar residues" evidence="2">
    <location>
        <begin position="406"/>
        <end position="418"/>
    </location>
</feature>
<keyword evidence="1" id="KW-0853">WD repeat</keyword>
<dbReference type="STRING" id="1169540.A0A0G4EEV8"/>
<protein>
    <submittedName>
        <fullName evidence="3">Uncharacterized protein</fullName>
    </submittedName>
</protein>
<dbReference type="CDD" id="cd00200">
    <property type="entry name" value="WD40"/>
    <property type="match status" value="1"/>
</dbReference>
<reference evidence="3 4" key="1">
    <citation type="submission" date="2014-11" db="EMBL/GenBank/DDBJ databases">
        <authorList>
            <person name="Zhu J."/>
            <person name="Qi W."/>
            <person name="Song R."/>
        </authorList>
    </citation>
    <scope>NUCLEOTIDE SEQUENCE [LARGE SCALE GENOMIC DNA]</scope>
</reference>
<feature type="compositionally biased region" description="Gly residues" evidence="2">
    <location>
        <begin position="515"/>
        <end position="525"/>
    </location>
</feature>
<dbReference type="SUPFAM" id="SSF50978">
    <property type="entry name" value="WD40 repeat-like"/>
    <property type="match status" value="1"/>
</dbReference>
<accession>A0A0G4EEV8</accession>
<dbReference type="PANTHER" id="PTHR22836:SF0">
    <property type="entry name" value="PRE-MRNA 3' END PROCESSING PROTEIN WDR33"/>
    <property type="match status" value="1"/>
</dbReference>
<dbReference type="EMBL" id="CDMY01000212">
    <property type="protein sequence ID" value="CEL94228.1"/>
    <property type="molecule type" value="Genomic_DNA"/>
</dbReference>
<dbReference type="Gene3D" id="2.130.10.10">
    <property type="entry name" value="YVTN repeat-like/Quinoprotein amine dehydrogenase"/>
    <property type="match status" value="3"/>
</dbReference>
<dbReference type="AlphaFoldDB" id="A0A0G4EEV8"/>
<dbReference type="SMART" id="SM00320">
    <property type="entry name" value="WD40"/>
    <property type="match status" value="7"/>
</dbReference>
<dbReference type="VEuPathDB" id="CryptoDB:Vbra_7204"/>
<dbReference type="Proteomes" id="UP000041254">
    <property type="component" value="Unassembled WGS sequence"/>
</dbReference>
<evidence type="ECO:0000256" key="2">
    <source>
        <dbReference type="SAM" id="MobiDB-lite"/>
    </source>
</evidence>
<feature type="repeat" description="WD" evidence="1">
    <location>
        <begin position="76"/>
        <end position="108"/>
    </location>
</feature>
<feature type="region of interest" description="Disordered" evidence="2">
    <location>
        <begin position="443"/>
        <end position="558"/>
    </location>
</feature>
<organism evidence="3 4">
    <name type="scientific">Vitrella brassicaformis (strain CCMP3155)</name>
    <dbReference type="NCBI Taxonomy" id="1169540"/>
    <lineage>
        <taxon>Eukaryota</taxon>
        <taxon>Sar</taxon>
        <taxon>Alveolata</taxon>
        <taxon>Colpodellida</taxon>
        <taxon>Vitrellaceae</taxon>
        <taxon>Vitrella</taxon>
    </lineage>
</organism>
<proteinExistence type="predicted"/>
<evidence type="ECO:0000313" key="3">
    <source>
        <dbReference type="EMBL" id="CEL94228.1"/>
    </source>
</evidence>
<dbReference type="PROSITE" id="PS50082">
    <property type="entry name" value="WD_REPEATS_2"/>
    <property type="match status" value="6"/>
</dbReference>